<dbReference type="PANTHER" id="PTHR43507">
    <property type="entry name" value="NADH-UBIQUINONE OXIDOREDUCTASE CHAIN 4"/>
    <property type="match status" value="1"/>
</dbReference>
<evidence type="ECO:0000313" key="9">
    <source>
        <dbReference type="EMBL" id="CDR33444.1"/>
    </source>
</evidence>
<feature type="domain" description="NADH:quinone oxidoreductase/Mrp antiporter transmembrane" evidence="8">
    <location>
        <begin position="123"/>
        <end position="410"/>
    </location>
</feature>
<dbReference type="GO" id="GO:0008137">
    <property type="term" value="F:NADH dehydrogenase (ubiquinone) activity"/>
    <property type="evidence" value="ECO:0007669"/>
    <property type="project" value="InterPro"/>
</dbReference>
<reference evidence="9" key="1">
    <citation type="submission" date="2013-12" db="EMBL/GenBank/DDBJ databases">
        <authorList>
            <person name="Linke B."/>
        </authorList>
    </citation>
    <scope>NUCLEOTIDE SEQUENCE [LARGE SCALE GENOMIC DNA]</scope>
    <source>
        <strain evidence="9">CRIB-18</strain>
    </source>
</reference>
<feature type="transmembrane region" description="Helical" evidence="7">
    <location>
        <begin position="200"/>
        <end position="224"/>
    </location>
</feature>
<comment type="subcellular location">
    <subcellularLocation>
        <location evidence="1">Endomembrane system</location>
        <topology evidence="1">Multi-pass membrane protein</topology>
    </subcellularLocation>
    <subcellularLocation>
        <location evidence="6">Membrane</location>
        <topology evidence="6">Multi-pass membrane protein</topology>
    </subcellularLocation>
</comment>
<evidence type="ECO:0000256" key="6">
    <source>
        <dbReference type="RuleBase" id="RU000320"/>
    </source>
</evidence>
<dbReference type="AlphaFoldDB" id="A0A090DX90"/>
<feature type="transmembrane region" description="Helical" evidence="7">
    <location>
        <begin position="6"/>
        <end position="25"/>
    </location>
</feature>
<evidence type="ECO:0000256" key="2">
    <source>
        <dbReference type="ARBA" id="ARBA00009025"/>
    </source>
</evidence>
<organism evidence="9 10">
    <name type="scientific">Candidatus Criblamydia sequanensis CRIB-18</name>
    <dbReference type="NCBI Taxonomy" id="1437425"/>
    <lineage>
        <taxon>Bacteria</taxon>
        <taxon>Pseudomonadati</taxon>
        <taxon>Chlamydiota</taxon>
        <taxon>Chlamydiia</taxon>
        <taxon>Parachlamydiales</taxon>
        <taxon>Candidatus Criblamydiaceae</taxon>
        <taxon>Candidatus Criblamydia</taxon>
    </lineage>
</organism>
<keyword evidence="5 7" id="KW-0472">Membrane</keyword>
<protein>
    <submittedName>
        <fullName evidence="9">NADH-quinone oxidoreductase subunit M</fullName>
        <ecNumber evidence="9">1.6.99.5</ecNumber>
    </submittedName>
</protein>
<dbReference type="GO" id="GO:0003954">
    <property type="term" value="F:NADH dehydrogenase activity"/>
    <property type="evidence" value="ECO:0007669"/>
    <property type="project" value="TreeGrafter"/>
</dbReference>
<dbReference type="STRING" id="1437425.CSEC_0611"/>
<dbReference type="InterPro" id="IPR003918">
    <property type="entry name" value="NADH_UbQ_OxRdtase"/>
</dbReference>
<dbReference type="GO" id="GO:0012505">
    <property type="term" value="C:endomembrane system"/>
    <property type="evidence" value="ECO:0007669"/>
    <property type="project" value="UniProtKB-SubCell"/>
</dbReference>
<evidence type="ECO:0000313" key="10">
    <source>
        <dbReference type="Proteomes" id="UP000031552"/>
    </source>
</evidence>
<dbReference type="Proteomes" id="UP000031552">
    <property type="component" value="Unassembled WGS sequence"/>
</dbReference>
<evidence type="ECO:0000256" key="3">
    <source>
        <dbReference type="ARBA" id="ARBA00022692"/>
    </source>
</evidence>
<dbReference type="EMBL" id="CCEJ010000003">
    <property type="protein sequence ID" value="CDR33444.1"/>
    <property type="molecule type" value="Genomic_DNA"/>
</dbReference>
<dbReference type="PANTHER" id="PTHR43507:SF1">
    <property type="entry name" value="NADH-UBIQUINONE OXIDOREDUCTASE CHAIN 4"/>
    <property type="match status" value="1"/>
</dbReference>
<sequence length="483" mass="54326">MNEFFSLLLVIPFIGSFLFFTLGAVSKFNGRGLAFVLGALPLLLLLARYNHWLGDEINIPWISHLNINFHLRIDSLSLLFLYLVAFIIPISIFAVSPNECDHHPYYYGLILLLQGFLFIFFTARDLVVFTVFWEAMLLPLFFIINLCGKENREKAALKFLTYMIAGSILMIAGVLFLYFLGTAESFDLDVLAQNLKSQSLPWIFGIFLLAFAVKTPLFPFHGWLPDAYYEAPTAGTILLSALLSKAGIYGIIRIGIELFSNAMQAFQIPLLVLAIIGVFYGGFAAWRQNDYKRLIAYSSFSHVNFILAGLFIWSETAHAGAILQSLNHGVTIAALFLISGWLEEKTQTTSLKNLGGLAHYFPYLCWFTMAFILASVALPGTNNFVGEIIILFGLFKEKPGFAVFLTLSIILSALYMLRMMQKIYFGEGREEKLFNPLTIDMDFKEKAVALSLLFVIFLIGIYPSPVLKDAEVAARILTERESR</sequence>
<feature type="transmembrane region" description="Helical" evidence="7">
    <location>
        <begin position="319"/>
        <end position="339"/>
    </location>
</feature>
<feature type="transmembrane region" description="Helical" evidence="7">
    <location>
        <begin position="236"/>
        <end position="256"/>
    </location>
</feature>
<evidence type="ECO:0000256" key="1">
    <source>
        <dbReference type="ARBA" id="ARBA00004127"/>
    </source>
</evidence>
<dbReference type="Pfam" id="PF00361">
    <property type="entry name" value="Proton_antipo_M"/>
    <property type="match status" value="1"/>
</dbReference>
<dbReference type="RefSeq" id="WP_041016935.1">
    <property type="nucleotide sequence ID" value="NZ_CCEJ010000003.1"/>
</dbReference>
<dbReference type="GO" id="GO:0048039">
    <property type="term" value="F:ubiquinone binding"/>
    <property type="evidence" value="ECO:0007669"/>
    <property type="project" value="TreeGrafter"/>
</dbReference>
<feature type="transmembrane region" description="Helical" evidence="7">
    <location>
        <begin position="360"/>
        <end position="380"/>
    </location>
</feature>
<feature type="transmembrane region" description="Helical" evidence="7">
    <location>
        <begin position="262"/>
        <end position="282"/>
    </location>
</feature>
<name>A0A090DX90_9BACT</name>
<evidence type="ECO:0000256" key="5">
    <source>
        <dbReference type="ARBA" id="ARBA00023136"/>
    </source>
</evidence>
<keyword evidence="9" id="KW-0560">Oxidoreductase</keyword>
<feature type="transmembrane region" description="Helical" evidence="7">
    <location>
        <begin position="69"/>
        <end position="93"/>
    </location>
</feature>
<feature type="transmembrane region" description="Helical" evidence="7">
    <location>
        <begin position="400"/>
        <end position="417"/>
    </location>
</feature>
<dbReference type="GO" id="GO:0015990">
    <property type="term" value="P:electron transport coupled proton transport"/>
    <property type="evidence" value="ECO:0007669"/>
    <property type="project" value="TreeGrafter"/>
</dbReference>
<feature type="transmembrane region" description="Helical" evidence="7">
    <location>
        <begin position="447"/>
        <end position="465"/>
    </location>
</feature>
<evidence type="ECO:0000256" key="7">
    <source>
        <dbReference type="SAM" id="Phobius"/>
    </source>
</evidence>
<feature type="transmembrane region" description="Helical" evidence="7">
    <location>
        <begin position="127"/>
        <end position="147"/>
    </location>
</feature>
<dbReference type="NCBIfam" id="TIGR01972">
    <property type="entry name" value="NDH_I_M"/>
    <property type="match status" value="1"/>
</dbReference>
<accession>A0A090DX90</accession>
<dbReference type="eggNOG" id="COG1008">
    <property type="taxonomic scope" value="Bacteria"/>
</dbReference>
<keyword evidence="4 7" id="KW-1133">Transmembrane helix</keyword>
<evidence type="ECO:0000256" key="4">
    <source>
        <dbReference type="ARBA" id="ARBA00022989"/>
    </source>
</evidence>
<gene>
    <name evidence="9" type="primary">nuoM</name>
    <name evidence="9" type="ORF">CSEC_0611</name>
</gene>
<feature type="transmembrane region" description="Helical" evidence="7">
    <location>
        <begin position="294"/>
        <end position="313"/>
    </location>
</feature>
<feature type="transmembrane region" description="Helical" evidence="7">
    <location>
        <begin position="159"/>
        <end position="180"/>
    </location>
</feature>
<dbReference type="GO" id="GO:0042773">
    <property type="term" value="P:ATP synthesis coupled electron transport"/>
    <property type="evidence" value="ECO:0007669"/>
    <property type="project" value="InterPro"/>
</dbReference>
<comment type="similarity">
    <text evidence="2">Belongs to the complex I subunit 4 family.</text>
</comment>
<comment type="caution">
    <text evidence="9">The sequence shown here is derived from an EMBL/GenBank/DDBJ whole genome shotgun (WGS) entry which is preliminary data.</text>
</comment>
<dbReference type="PRINTS" id="PR01437">
    <property type="entry name" value="NUOXDRDTASE4"/>
</dbReference>
<keyword evidence="10" id="KW-1185">Reference proteome</keyword>
<keyword evidence="3 6" id="KW-0812">Transmembrane</keyword>
<feature type="transmembrane region" description="Helical" evidence="7">
    <location>
        <begin position="32"/>
        <end position="49"/>
    </location>
</feature>
<evidence type="ECO:0000259" key="8">
    <source>
        <dbReference type="Pfam" id="PF00361"/>
    </source>
</evidence>
<dbReference type="InterPro" id="IPR001750">
    <property type="entry name" value="ND/Mrp_TM"/>
</dbReference>
<dbReference type="EC" id="1.6.99.5" evidence="9"/>
<dbReference type="GO" id="GO:0016020">
    <property type="term" value="C:membrane"/>
    <property type="evidence" value="ECO:0007669"/>
    <property type="project" value="UniProtKB-SubCell"/>
</dbReference>
<dbReference type="InterPro" id="IPR010227">
    <property type="entry name" value="NADH_Q_OxRdtase_chainM/4"/>
</dbReference>
<dbReference type="OrthoDB" id="9807568at2"/>
<feature type="transmembrane region" description="Helical" evidence="7">
    <location>
        <begin position="105"/>
        <end position="121"/>
    </location>
</feature>
<reference evidence="9" key="2">
    <citation type="submission" date="2014-09" db="EMBL/GenBank/DDBJ databases">
        <title>Criblamydia sequanensis harbors a mega-plasmid encoding arsenite resistance.</title>
        <authorList>
            <person name="Bertelli C."/>
            <person name="Goesmann A."/>
            <person name="Greub G."/>
        </authorList>
    </citation>
    <scope>NUCLEOTIDE SEQUENCE [LARGE SCALE GENOMIC DNA]</scope>
    <source>
        <strain evidence="9">CRIB-18</strain>
    </source>
</reference>
<proteinExistence type="inferred from homology"/>